<dbReference type="InterPro" id="IPR036236">
    <property type="entry name" value="Znf_C2H2_sf"/>
</dbReference>
<dbReference type="PROSITE" id="PS00028">
    <property type="entry name" value="ZINC_FINGER_C2H2_1"/>
    <property type="match status" value="1"/>
</dbReference>
<evidence type="ECO:0000256" key="6">
    <source>
        <dbReference type="ARBA" id="ARBA00022771"/>
    </source>
</evidence>
<feature type="region of interest" description="Disordered" evidence="11">
    <location>
        <begin position="18"/>
        <end position="39"/>
    </location>
</feature>
<evidence type="ECO:0000259" key="12">
    <source>
        <dbReference type="PROSITE" id="PS50157"/>
    </source>
</evidence>
<dbReference type="EMBL" id="KQ257450">
    <property type="protein sequence ID" value="KND04593.1"/>
    <property type="molecule type" value="Genomic_DNA"/>
</dbReference>
<evidence type="ECO:0000256" key="3">
    <source>
        <dbReference type="ARBA" id="ARBA00022490"/>
    </source>
</evidence>
<dbReference type="STRING" id="645134.A0A0L0HU24"/>
<dbReference type="InterPro" id="IPR013087">
    <property type="entry name" value="Znf_C2H2_type"/>
</dbReference>
<evidence type="ECO:0000256" key="9">
    <source>
        <dbReference type="ARBA" id="ARBA00038064"/>
    </source>
</evidence>
<reference evidence="13 14" key="1">
    <citation type="submission" date="2009-08" db="EMBL/GenBank/DDBJ databases">
        <title>The Genome Sequence of Spizellomyces punctatus strain DAOM BR117.</title>
        <authorList>
            <consortium name="The Broad Institute Genome Sequencing Platform"/>
            <person name="Russ C."/>
            <person name="Cuomo C."/>
            <person name="Shea T."/>
            <person name="Young S.K."/>
            <person name="Zeng Q."/>
            <person name="Koehrsen M."/>
            <person name="Haas B."/>
            <person name="Borodovsky M."/>
            <person name="Guigo R."/>
            <person name="Alvarado L."/>
            <person name="Berlin A."/>
            <person name="Bochicchio J."/>
            <person name="Borenstein D."/>
            <person name="Chapman S."/>
            <person name="Chen Z."/>
            <person name="Engels R."/>
            <person name="Freedman E."/>
            <person name="Gellesch M."/>
            <person name="Goldberg J."/>
            <person name="Griggs A."/>
            <person name="Gujja S."/>
            <person name="Heiman D."/>
            <person name="Hepburn T."/>
            <person name="Howarth C."/>
            <person name="Jen D."/>
            <person name="Larson L."/>
            <person name="Lewis B."/>
            <person name="Mehta T."/>
            <person name="Park D."/>
            <person name="Pearson M."/>
            <person name="Roberts A."/>
            <person name="Saif S."/>
            <person name="Shenoy N."/>
            <person name="Sisk P."/>
            <person name="Stolte C."/>
            <person name="Sykes S."/>
            <person name="Thomson T."/>
            <person name="Walk T."/>
            <person name="White J."/>
            <person name="Yandava C."/>
            <person name="Burger G."/>
            <person name="Gray M.W."/>
            <person name="Holland P.W.H."/>
            <person name="King N."/>
            <person name="Lang F.B.F."/>
            <person name="Roger A.J."/>
            <person name="Ruiz-Trillo I."/>
            <person name="Lander E."/>
            <person name="Nusbaum C."/>
        </authorList>
    </citation>
    <scope>NUCLEOTIDE SEQUENCE [LARGE SCALE GENOMIC DNA]</scope>
    <source>
        <strain evidence="13 14">DAOM BR117</strain>
    </source>
</reference>
<keyword evidence="8" id="KW-0539">Nucleus</keyword>
<evidence type="ECO:0000256" key="4">
    <source>
        <dbReference type="ARBA" id="ARBA00022517"/>
    </source>
</evidence>
<dbReference type="Gene3D" id="3.30.160.60">
    <property type="entry name" value="Classic Zinc Finger"/>
    <property type="match status" value="1"/>
</dbReference>
<dbReference type="Pfam" id="PF12171">
    <property type="entry name" value="zf-C2H2_jaz"/>
    <property type="match status" value="1"/>
</dbReference>
<name>A0A0L0HU24_SPIPD</name>
<dbReference type="InterPro" id="IPR022755">
    <property type="entry name" value="Znf_C2H2_jaz"/>
</dbReference>
<dbReference type="GO" id="GO:0005737">
    <property type="term" value="C:cytoplasm"/>
    <property type="evidence" value="ECO:0007669"/>
    <property type="project" value="UniProtKB-SubCell"/>
</dbReference>
<dbReference type="Proteomes" id="UP000053201">
    <property type="component" value="Unassembled WGS sequence"/>
</dbReference>
<dbReference type="GO" id="GO:0043023">
    <property type="term" value="F:ribosomal large subunit binding"/>
    <property type="evidence" value="ECO:0007669"/>
    <property type="project" value="EnsemblFungi"/>
</dbReference>
<sequence>MTRYRRTKTHRGIRDIKRAKRTRARTKDLDQIHEDMKTPEKFEQQAVDADLPGLGQHYCIQCSRYFTDAGALSDHYKTKLHKKRLKVLKESPYTQKEAEAAAGLFTDNGKGRVSGVDDATATGLMDT</sequence>
<dbReference type="GO" id="GO:0005634">
    <property type="term" value="C:nucleus"/>
    <property type="evidence" value="ECO:0007669"/>
    <property type="project" value="UniProtKB-SubCell"/>
</dbReference>
<comment type="subcellular location">
    <subcellularLocation>
        <location evidence="2">Cytoplasm</location>
    </subcellularLocation>
    <subcellularLocation>
        <location evidence="1">Nucleus</location>
    </subcellularLocation>
</comment>
<dbReference type="GO" id="GO:0008270">
    <property type="term" value="F:zinc ion binding"/>
    <property type="evidence" value="ECO:0007669"/>
    <property type="project" value="UniProtKB-KW"/>
</dbReference>
<dbReference type="FunFam" id="3.30.160.60:FF:000299">
    <property type="entry name" value="Zinc finger protein 593"/>
    <property type="match status" value="1"/>
</dbReference>
<feature type="compositionally biased region" description="Basic and acidic residues" evidence="11">
    <location>
        <begin position="25"/>
        <end position="39"/>
    </location>
</feature>
<dbReference type="GeneID" id="27684048"/>
<dbReference type="PANTHER" id="PTHR46095">
    <property type="entry name" value="ZINC FINGER PROTEIN 593"/>
    <property type="match status" value="1"/>
</dbReference>
<comment type="similarity">
    <text evidence="9">Belongs to the ZNF593/BUD20 C2H2-type zinc-finger protein family.</text>
</comment>
<keyword evidence="7" id="KW-0862">Zinc</keyword>
<dbReference type="AlphaFoldDB" id="A0A0L0HU24"/>
<accession>A0A0L0HU24</accession>
<dbReference type="PANTHER" id="PTHR46095:SF1">
    <property type="entry name" value="ZINC FINGER PROTEIN 593"/>
    <property type="match status" value="1"/>
</dbReference>
<dbReference type="VEuPathDB" id="FungiDB:SPPG_00312"/>
<evidence type="ECO:0000313" key="14">
    <source>
        <dbReference type="Proteomes" id="UP000053201"/>
    </source>
</evidence>
<organism evidence="13 14">
    <name type="scientific">Spizellomyces punctatus (strain DAOM BR117)</name>
    <dbReference type="NCBI Taxonomy" id="645134"/>
    <lineage>
        <taxon>Eukaryota</taxon>
        <taxon>Fungi</taxon>
        <taxon>Fungi incertae sedis</taxon>
        <taxon>Chytridiomycota</taxon>
        <taxon>Chytridiomycota incertae sedis</taxon>
        <taxon>Chytridiomycetes</taxon>
        <taxon>Spizellomycetales</taxon>
        <taxon>Spizellomycetaceae</taxon>
        <taxon>Spizellomyces</taxon>
    </lineage>
</organism>
<evidence type="ECO:0000313" key="13">
    <source>
        <dbReference type="EMBL" id="KND04593.1"/>
    </source>
</evidence>
<dbReference type="RefSeq" id="XP_016612632.1">
    <property type="nucleotide sequence ID" value="XM_016748641.1"/>
</dbReference>
<dbReference type="SUPFAM" id="SSF57667">
    <property type="entry name" value="beta-beta-alpha zinc fingers"/>
    <property type="match status" value="1"/>
</dbReference>
<keyword evidence="14" id="KW-1185">Reference proteome</keyword>
<dbReference type="SMART" id="SM00451">
    <property type="entry name" value="ZnF_U1"/>
    <property type="match status" value="1"/>
</dbReference>
<dbReference type="InterPro" id="IPR051879">
    <property type="entry name" value="C2H2-ZF_Maturation_Protein"/>
</dbReference>
<keyword evidence="3" id="KW-0963">Cytoplasm</keyword>
<dbReference type="eggNOG" id="KOG3408">
    <property type="taxonomic scope" value="Eukaryota"/>
</dbReference>
<feature type="domain" description="C2H2-type" evidence="12">
    <location>
        <begin position="57"/>
        <end position="86"/>
    </location>
</feature>
<evidence type="ECO:0000256" key="7">
    <source>
        <dbReference type="ARBA" id="ARBA00022833"/>
    </source>
</evidence>
<dbReference type="PROSITE" id="PS50157">
    <property type="entry name" value="ZINC_FINGER_C2H2_2"/>
    <property type="match status" value="1"/>
</dbReference>
<evidence type="ECO:0000256" key="2">
    <source>
        <dbReference type="ARBA" id="ARBA00004496"/>
    </source>
</evidence>
<dbReference type="OrthoDB" id="24683at2759"/>
<evidence type="ECO:0000256" key="1">
    <source>
        <dbReference type="ARBA" id="ARBA00004123"/>
    </source>
</evidence>
<dbReference type="InterPro" id="IPR003604">
    <property type="entry name" value="Matrin/U1-like-C_Znf_C2H2"/>
</dbReference>
<dbReference type="OMA" id="MKDHFRS"/>
<evidence type="ECO:0000256" key="11">
    <source>
        <dbReference type="SAM" id="MobiDB-lite"/>
    </source>
</evidence>
<gene>
    <name evidence="13" type="ORF">SPPG_00312</name>
</gene>
<keyword evidence="6 10" id="KW-0863">Zinc-finger</keyword>
<keyword evidence="5" id="KW-0479">Metal-binding</keyword>
<evidence type="ECO:0000256" key="8">
    <source>
        <dbReference type="ARBA" id="ARBA00023242"/>
    </source>
</evidence>
<protein>
    <recommendedName>
        <fullName evidence="12">C2H2-type domain-containing protein</fullName>
    </recommendedName>
</protein>
<keyword evidence="4" id="KW-0690">Ribosome biogenesis</keyword>
<proteinExistence type="inferred from homology"/>
<dbReference type="GO" id="GO:0003676">
    <property type="term" value="F:nucleic acid binding"/>
    <property type="evidence" value="ECO:0007669"/>
    <property type="project" value="InterPro"/>
</dbReference>
<evidence type="ECO:0000256" key="5">
    <source>
        <dbReference type="ARBA" id="ARBA00022723"/>
    </source>
</evidence>
<dbReference type="GO" id="GO:0030687">
    <property type="term" value="C:preribosome, large subunit precursor"/>
    <property type="evidence" value="ECO:0007669"/>
    <property type="project" value="EnsemblFungi"/>
</dbReference>
<dbReference type="GO" id="GO:0000055">
    <property type="term" value="P:ribosomal large subunit export from nucleus"/>
    <property type="evidence" value="ECO:0007669"/>
    <property type="project" value="EnsemblFungi"/>
</dbReference>
<dbReference type="InParanoid" id="A0A0L0HU24"/>
<evidence type="ECO:0000256" key="10">
    <source>
        <dbReference type="PROSITE-ProRule" id="PRU00042"/>
    </source>
</evidence>
<dbReference type="FunCoup" id="A0A0L0HU24">
    <property type="interactions" value="223"/>
</dbReference>